<keyword evidence="3" id="KW-1185">Reference proteome</keyword>
<protein>
    <recommendedName>
        <fullName evidence="1">Integrase catalytic domain-containing protein</fullName>
    </recommendedName>
</protein>
<sequence length="107" mass="11849">MSRTGNYVDNGATEQVFGHLKAKVFRSQDGQTFESFKADLDAYVTHWNTTRRQVKLKGLTPAKYRDQALQKAAQRLPSKASKFRGTVHDAAEALQSVSAYSSSKAPV</sequence>
<reference evidence="2 3" key="1">
    <citation type="submission" date="2018-06" db="EMBL/GenBank/DDBJ databases">
        <authorList>
            <consortium name="Pathogen Informatics"/>
            <person name="Doyle S."/>
        </authorList>
    </citation>
    <scope>NUCLEOTIDE SEQUENCE [LARGE SCALE GENOMIC DNA]</scope>
    <source>
        <strain evidence="2 3">NCTC9935</strain>
    </source>
</reference>
<gene>
    <name evidence="2" type="ORF">NCTC9935_00377</name>
</gene>
<organism evidence="2 3">
    <name type="scientific">Schaalia odontolytica</name>
    <dbReference type="NCBI Taxonomy" id="1660"/>
    <lineage>
        <taxon>Bacteria</taxon>
        <taxon>Bacillati</taxon>
        <taxon>Actinomycetota</taxon>
        <taxon>Actinomycetes</taxon>
        <taxon>Actinomycetales</taxon>
        <taxon>Actinomycetaceae</taxon>
        <taxon>Schaalia</taxon>
    </lineage>
</organism>
<evidence type="ECO:0000313" key="2">
    <source>
        <dbReference type="EMBL" id="SPT54829.1"/>
    </source>
</evidence>
<dbReference type="InterPro" id="IPR012337">
    <property type="entry name" value="RNaseH-like_sf"/>
</dbReference>
<proteinExistence type="predicted"/>
<dbReference type="RefSeq" id="WP_245907623.1">
    <property type="nucleotide sequence ID" value="NZ_CBDERX010000002.1"/>
</dbReference>
<name>A0A2X0TZ99_9ACTO</name>
<dbReference type="AlphaFoldDB" id="A0A2X0TZ99"/>
<dbReference type="Proteomes" id="UP000250192">
    <property type="component" value="Unassembled WGS sequence"/>
</dbReference>
<feature type="domain" description="Integrase catalytic" evidence="1">
    <location>
        <begin position="14"/>
        <end position="69"/>
    </location>
</feature>
<evidence type="ECO:0000259" key="1">
    <source>
        <dbReference type="Pfam" id="PF13333"/>
    </source>
</evidence>
<accession>A0A2X0TZ99</accession>
<dbReference type="Pfam" id="PF13333">
    <property type="entry name" value="rve_2"/>
    <property type="match status" value="1"/>
</dbReference>
<evidence type="ECO:0000313" key="3">
    <source>
        <dbReference type="Proteomes" id="UP000250192"/>
    </source>
</evidence>
<dbReference type="SUPFAM" id="SSF53098">
    <property type="entry name" value="Ribonuclease H-like"/>
    <property type="match status" value="1"/>
</dbReference>
<dbReference type="GO" id="GO:0015074">
    <property type="term" value="P:DNA integration"/>
    <property type="evidence" value="ECO:0007669"/>
    <property type="project" value="InterPro"/>
</dbReference>
<dbReference type="InterPro" id="IPR001584">
    <property type="entry name" value="Integrase_cat-core"/>
</dbReference>
<dbReference type="GeneID" id="93757387"/>
<dbReference type="EMBL" id="UAPR01000001">
    <property type="protein sequence ID" value="SPT54829.1"/>
    <property type="molecule type" value="Genomic_DNA"/>
</dbReference>